<name>A0ABR2M6F9_9ASPA</name>
<dbReference type="EMBL" id="JBBWWR010000011">
    <property type="protein sequence ID" value="KAK8959415.1"/>
    <property type="molecule type" value="Genomic_DNA"/>
</dbReference>
<organism evidence="2 3">
    <name type="scientific">Platanthera guangdongensis</name>
    <dbReference type="NCBI Taxonomy" id="2320717"/>
    <lineage>
        <taxon>Eukaryota</taxon>
        <taxon>Viridiplantae</taxon>
        <taxon>Streptophyta</taxon>
        <taxon>Embryophyta</taxon>
        <taxon>Tracheophyta</taxon>
        <taxon>Spermatophyta</taxon>
        <taxon>Magnoliopsida</taxon>
        <taxon>Liliopsida</taxon>
        <taxon>Asparagales</taxon>
        <taxon>Orchidaceae</taxon>
        <taxon>Orchidoideae</taxon>
        <taxon>Orchideae</taxon>
        <taxon>Orchidinae</taxon>
        <taxon>Platanthera</taxon>
    </lineage>
</organism>
<proteinExistence type="predicted"/>
<protein>
    <recommendedName>
        <fullName evidence="4">Translation initiation factor 1</fullName>
    </recommendedName>
</protein>
<evidence type="ECO:0008006" key="4">
    <source>
        <dbReference type="Google" id="ProtNLM"/>
    </source>
</evidence>
<evidence type="ECO:0000256" key="1">
    <source>
        <dbReference type="SAM" id="MobiDB-lite"/>
    </source>
</evidence>
<comment type="caution">
    <text evidence="2">The sequence shown here is derived from an EMBL/GenBank/DDBJ whole genome shotgun (WGS) entry which is preliminary data.</text>
</comment>
<reference evidence="2 3" key="1">
    <citation type="journal article" date="2022" name="Nat. Plants">
        <title>Genomes of leafy and leafless Platanthera orchids illuminate the evolution of mycoheterotrophy.</title>
        <authorList>
            <person name="Li M.H."/>
            <person name="Liu K.W."/>
            <person name="Li Z."/>
            <person name="Lu H.C."/>
            <person name="Ye Q.L."/>
            <person name="Zhang D."/>
            <person name="Wang J.Y."/>
            <person name="Li Y.F."/>
            <person name="Zhong Z.M."/>
            <person name="Liu X."/>
            <person name="Yu X."/>
            <person name="Liu D.K."/>
            <person name="Tu X.D."/>
            <person name="Liu B."/>
            <person name="Hao Y."/>
            <person name="Liao X.Y."/>
            <person name="Jiang Y.T."/>
            <person name="Sun W.H."/>
            <person name="Chen J."/>
            <person name="Chen Y.Q."/>
            <person name="Ai Y."/>
            <person name="Zhai J.W."/>
            <person name="Wu S.S."/>
            <person name="Zhou Z."/>
            <person name="Hsiao Y.Y."/>
            <person name="Wu W.L."/>
            <person name="Chen Y.Y."/>
            <person name="Lin Y.F."/>
            <person name="Hsu J.L."/>
            <person name="Li C.Y."/>
            <person name="Wang Z.W."/>
            <person name="Zhao X."/>
            <person name="Zhong W.Y."/>
            <person name="Ma X.K."/>
            <person name="Ma L."/>
            <person name="Huang J."/>
            <person name="Chen G.Z."/>
            <person name="Huang M.Z."/>
            <person name="Huang L."/>
            <person name="Peng D.H."/>
            <person name="Luo Y.B."/>
            <person name="Zou S.Q."/>
            <person name="Chen S.P."/>
            <person name="Lan S."/>
            <person name="Tsai W.C."/>
            <person name="Van de Peer Y."/>
            <person name="Liu Z.J."/>
        </authorList>
    </citation>
    <scope>NUCLEOTIDE SEQUENCE [LARGE SCALE GENOMIC DNA]</scope>
    <source>
        <strain evidence="2">Lor288</strain>
    </source>
</reference>
<feature type="region of interest" description="Disordered" evidence="1">
    <location>
        <begin position="1"/>
        <end position="21"/>
    </location>
</feature>
<keyword evidence="3" id="KW-1185">Reference proteome</keyword>
<gene>
    <name evidence="2" type="ORF">KSP40_PGU022250</name>
</gene>
<evidence type="ECO:0000313" key="3">
    <source>
        <dbReference type="Proteomes" id="UP001412067"/>
    </source>
</evidence>
<evidence type="ECO:0000313" key="2">
    <source>
        <dbReference type="EMBL" id="KAK8959415.1"/>
    </source>
</evidence>
<sequence>MVGRRIERDQSPESEEKKKRVGAAVTGKVVVVSGVSRDVEAGRKTGVSVNRSPHDLEFSQLQIAGFSRLERDGSFCWR</sequence>
<accession>A0ABR2M6F9</accession>
<dbReference type="Proteomes" id="UP001412067">
    <property type="component" value="Unassembled WGS sequence"/>
</dbReference>
<feature type="compositionally biased region" description="Basic and acidic residues" evidence="1">
    <location>
        <begin position="1"/>
        <end position="18"/>
    </location>
</feature>